<name>A0ABW6BBG0_9SPHI</name>
<feature type="transmembrane region" description="Helical" evidence="1">
    <location>
        <begin position="20"/>
        <end position="43"/>
    </location>
</feature>
<feature type="transmembrane region" description="Helical" evidence="1">
    <location>
        <begin position="49"/>
        <end position="71"/>
    </location>
</feature>
<feature type="transmembrane region" description="Helical" evidence="1">
    <location>
        <begin position="118"/>
        <end position="140"/>
    </location>
</feature>
<organism evidence="2 3">
    <name type="scientific">Olivibacter jilunii</name>
    <dbReference type="NCBI Taxonomy" id="985016"/>
    <lineage>
        <taxon>Bacteria</taxon>
        <taxon>Pseudomonadati</taxon>
        <taxon>Bacteroidota</taxon>
        <taxon>Sphingobacteriia</taxon>
        <taxon>Sphingobacteriales</taxon>
        <taxon>Sphingobacteriaceae</taxon>
        <taxon>Olivibacter</taxon>
    </lineage>
</organism>
<keyword evidence="1" id="KW-1133">Transmembrane helix</keyword>
<feature type="transmembrane region" description="Helical" evidence="1">
    <location>
        <begin position="92"/>
        <end position="112"/>
    </location>
</feature>
<evidence type="ECO:0000256" key="1">
    <source>
        <dbReference type="SAM" id="Phobius"/>
    </source>
</evidence>
<keyword evidence="1" id="KW-0812">Transmembrane</keyword>
<keyword evidence="3" id="KW-1185">Reference proteome</keyword>
<accession>A0ABW6BBG0</accession>
<dbReference type="RefSeq" id="WP_377613642.1">
    <property type="nucleotide sequence ID" value="NZ_JBHUPA010000039.1"/>
</dbReference>
<reference evidence="3" key="1">
    <citation type="journal article" date="2019" name="Int. J. Syst. Evol. Microbiol.">
        <title>The Global Catalogue of Microorganisms (GCM) 10K type strain sequencing project: providing services to taxonomists for standard genome sequencing and annotation.</title>
        <authorList>
            <consortium name="The Broad Institute Genomics Platform"/>
            <consortium name="The Broad Institute Genome Sequencing Center for Infectious Disease"/>
            <person name="Wu L."/>
            <person name="Ma J."/>
        </authorList>
    </citation>
    <scope>NUCLEOTIDE SEQUENCE [LARGE SCALE GENOMIC DNA]</scope>
    <source>
        <strain evidence="3">KCTC 23098</strain>
    </source>
</reference>
<proteinExistence type="predicted"/>
<evidence type="ECO:0000313" key="3">
    <source>
        <dbReference type="Proteomes" id="UP001597560"/>
    </source>
</evidence>
<dbReference type="EMBL" id="JBHUPA010000039">
    <property type="protein sequence ID" value="MFD2965743.1"/>
    <property type="molecule type" value="Genomic_DNA"/>
</dbReference>
<sequence>MINSIRNEIYQSIKSKLPGFWLRLAGATVFFFSFYFSVIMDAYPDRENILVVLSCYLAYLVLTECTNSYFIQHIDEMITKLPQSTVTQLKSIYPLLIAGFLLSSAFFIYSLLAIPTKLLFVDPLPMFSGAAWVLIIYYYYSYILNRHSSAFAFLTTDDKGKAKLLNIPSIILAKVHDFNENVTIVYDVKGDYYLVEGNQLQTMLDSYFGYKFEKKDRGSLISKDFWKDKNKPLSKRFYLLRVRGGLFEIGLSAFRSVVREGGLYTVMAQSDIFFMPASEQIDVLFPADQFEVEDDWAGPIGQDRVAISRQTYELLKKYIISSSLN</sequence>
<protein>
    <submittedName>
        <fullName evidence="2">Uncharacterized protein</fullName>
    </submittedName>
</protein>
<keyword evidence="1" id="KW-0472">Membrane</keyword>
<comment type="caution">
    <text evidence="2">The sequence shown here is derived from an EMBL/GenBank/DDBJ whole genome shotgun (WGS) entry which is preliminary data.</text>
</comment>
<evidence type="ECO:0000313" key="2">
    <source>
        <dbReference type="EMBL" id="MFD2965743.1"/>
    </source>
</evidence>
<dbReference type="Proteomes" id="UP001597560">
    <property type="component" value="Unassembled WGS sequence"/>
</dbReference>
<gene>
    <name evidence="2" type="ORF">ACFS6J_28340</name>
</gene>